<dbReference type="PANTHER" id="PTHR10067">
    <property type="entry name" value="PHOSPHATIDYLSERINE DECARBOXYLASE"/>
    <property type="match status" value="1"/>
</dbReference>
<keyword evidence="14" id="KW-1185">Reference proteome</keyword>
<keyword evidence="8" id="KW-0594">Phospholipid biosynthesis</keyword>
<evidence type="ECO:0000256" key="7">
    <source>
        <dbReference type="ARBA" id="ARBA00023145"/>
    </source>
</evidence>
<dbReference type="Proteomes" id="UP000789803">
    <property type="component" value="Unassembled WGS sequence"/>
</dbReference>
<name>A0ABN7K508_9BACT</name>
<dbReference type="NCBIfam" id="TIGR00163">
    <property type="entry name" value="PS_decarb"/>
    <property type="match status" value="1"/>
</dbReference>
<keyword evidence="9 13" id="KW-0456">Lyase</keyword>
<evidence type="ECO:0000256" key="3">
    <source>
        <dbReference type="ARBA" id="ARBA00012243"/>
    </source>
</evidence>
<evidence type="ECO:0000256" key="4">
    <source>
        <dbReference type="ARBA" id="ARBA00022516"/>
    </source>
</evidence>
<keyword evidence="10" id="KW-1208">Phospholipid metabolism</keyword>
<evidence type="ECO:0000256" key="9">
    <source>
        <dbReference type="ARBA" id="ARBA00023239"/>
    </source>
</evidence>
<evidence type="ECO:0000256" key="11">
    <source>
        <dbReference type="ARBA" id="ARBA00023317"/>
    </source>
</evidence>
<gene>
    <name evidence="13" type="primary">psd</name>
    <name evidence="13" type="ORF">LMG7974_00028</name>
</gene>
<sequence length="267" mass="30905">MVFDREFSKIFGLVGKFKFYKPLQKFINNSYVKAFNIDMSEFWSPNQYESLNALFTREFIAPREFDKSDSAFISPCDGRCLSYGVSVANSAFSIKGMGYHLAELLGEQRSSFDRMAQYDFVNLYLSPRDYHHYHAPFDMRIKRAIYIPGRLYSVAKSALKKVENLYAKNERVVLECEIDGFILWLVFVGALNVGKIKFCFDERIKTNANADKIDVYDYENLMVKKGDRLGNFELGSTILIISQKDKIKYNLDDEQTVRFGTKIGEIV</sequence>
<evidence type="ECO:0000256" key="5">
    <source>
        <dbReference type="ARBA" id="ARBA00022793"/>
    </source>
</evidence>
<dbReference type="EC" id="4.1.1.65" evidence="3"/>
<evidence type="ECO:0000256" key="2">
    <source>
        <dbReference type="ARBA" id="ARBA00005189"/>
    </source>
</evidence>
<comment type="caution">
    <text evidence="13">The sequence shown here is derived from an EMBL/GenBank/DDBJ whole genome shotgun (WGS) entry which is preliminary data.</text>
</comment>
<keyword evidence="5" id="KW-0210">Decarboxylase</keyword>
<evidence type="ECO:0000313" key="13">
    <source>
        <dbReference type="EMBL" id="CAD7286676.1"/>
    </source>
</evidence>
<dbReference type="Pfam" id="PF02666">
    <property type="entry name" value="PS_Dcarbxylase"/>
    <property type="match status" value="1"/>
</dbReference>
<dbReference type="InterPro" id="IPR003817">
    <property type="entry name" value="PS_Dcarbxylase"/>
</dbReference>
<protein>
    <recommendedName>
        <fullName evidence="3">phosphatidylserine decarboxylase</fullName>
        <ecNumber evidence="3">4.1.1.65</ecNumber>
    </recommendedName>
</protein>
<dbReference type="EMBL" id="CAJHOF010000001">
    <property type="protein sequence ID" value="CAD7286676.1"/>
    <property type="molecule type" value="Genomic_DNA"/>
</dbReference>
<dbReference type="PANTHER" id="PTHR10067:SF6">
    <property type="entry name" value="PHOSPHATIDYLSERINE DECARBOXYLASE PROENZYME, MITOCHONDRIAL"/>
    <property type="match status" value="1"/>
</dbReference>
<reference evidence="13 14" key="1">
    <citation type="submission" date="2020-11" db="EMBL/GenBank/DDBJ databases">
        <authorList>
            <person name="Peeters C."/>
        </authorList>
    </citation>
    <scope>NUCLEOTIDE SEQUENCE [LARGE SCALE GENOMIC DNA]</scope>
    <source>
        <strain evidence="13 14">LMG 7974</strain>
    </source>
</reference>
<keyword evidence="11" id="KW-0670">Pyruvate</keyword>
<keyword evidence="6" id="KW-0443">Lipid metabolism</keyword>
<dbReference type="InterPro" id="IPR033177">
    <property type="entry name" value="PSD-B"/>
</dbReference>
<dbReference type="GO" id="GO:0004609">
    <property type="term" value="F:phosphatidylserine decarboxylase activity"/>
    <property type="evidence" value="ECO:0007669"/>
    <property type="project" value="UniProtKB-EC"/>
</dbReference>
<dbReference type="NCBIfam" id="NF003038">
    <property type="entry name" value="PRK03934.1"/>
    <property type="match status" value="1"/>
</dbReference>
<comment type="pathway">
    <text evidence="12">Phospholipid metabolism; phosphatidylethanolamine biosynthesis.</text>
</comment>
<dbReference type="RefSeq" id="WP_229931856.1">
    <property type="nucleotide sequence ID" value="NZ_CAJHOF010000001.1"/>
</dbReference>
<evidence type="ECO:0000256" key="8">
    <source>
        <dbReference type="ARBA" id="ARBA00023209"/>
    </source>
</evidence>
<keyword evidence="7" id="KW-0865">Zymogen</keyword>
<organism evidence="13 14">
    <name type="scientific">Campylobacter majalis</name>
    <dbReference type="NCBI Taxonomy" id="2790656"/>
    <lineage>
        <taxon>Bacteria</taxon>
        <taxon>Pseudomonadati</taxon>
        <taxon>Campylobacterota</taxon>
        <taxon>Epsilonproteobacteria</taxon>
        <taxon>Campylobacterales</taxon>
        <taxon>Campylobacteraceae</taxon>
        <taxon>Campylobacter</taxon>
    </lineage>
</organism>
<proteinExistence type="predicted"/>
<evidence type="ECO:0000256" key="12">
    <source>
        <dbReference type="ARBA" id="ARBA00024326"/>
    </source>
</evidence>
<evidence type="ECO:0000313" key="14">
    <source>
        <dbReference type="Proteomes" id="UP000789803"/>
    </source>
</evidence>
<evidence type="ECO:0000256" key="1">
    <source>
        <dbReference type="ARBA" id="ARBA00001928"/>
    </source>
</evidence>
<evidence type="ECO:0000256" key="6">
    <source>
        <dbReference type="ARBA" id="ARBA00023098"/>
    </source>
</evidence>
<keyword evidence="4" id="KW-0444">Lipid biosynthesis</keyword>
<comment type="pathway">
    <text evidence="2">Lipid metabolism.</text>
</comment>
<accession>A0ABN7K508</accession>
<comment type="cofactor">
    <cofactor evidence="1">
        <name>pyruvate</name>
        <dbReference type="ChEBI" id="CHEBI:15361"/>
    </cofactor>
</comment>
<evidence type="ECO:0000256" key="10">
    <source>
        <dbReference type="ARBA" id="ARBA00023264"/>
    </source>
</evidence>